<keyword evidence="2" id="KW-0805">Transcription regulation</keyword>
<evidence type="ECO:0000256" key="2">
    <source>
        <dbReference type="ARBA" id="ARBA00023015"/>
    </source>
</evidence>
<dbReference type="Pfam" id="PF08281">
    <property type="entry name" value="Sigma70_r4_2"/>
    <property type="match status" value="1"/>
</dbReference>
<dbReference type="RefSeq" id="WP_184838932.1">
    <property type="nucleotide sequence ID" value="NZ_JACHMN010000002.1"/>
</dbReference>
<dbReference type="SUPFAM" id="SSF88659">
    <property type="entry name" value="Sigma3 and sigma4 domains of RNA polymerase sigma factors"/>
    <property type="match status" value="1"/>
</dbReference>
<accession>A0A841BVB0</accession>
<comment type="caution">
    <text evidence="8">The sequence shown here is derived from an EMBL/GenBank/DDBJ whole genome shotgun (WGS) entry which is preliminary data.</text>
</comment>
<dbReference type="PANTHER" id="PTHR43133">
    <property type="entry name" value="RNA POLYMERASE ECF-TYPE SIGMA FACTO"/>
    <property type="match status" value="1"/>
</dbReference>
<dbReference type="PANTHER" id="PTHR43133:SF50">
    <property type="entry name" value="ECF RNA POLYMERASE SIGMA FACTOR SIGM"/>
    <property type="match status" value="1"/>
</dbReference>
<dbReference type="Gene3D" id="1.10.1740.10">
    <property type="match status" value="1"/>
</dbReference>
<dbReference type="SUPFAM" id="SSF88946">
    <property type="entry name" value="Sigma2 domain of RNA polymerase sigma factors"/>
    <property type="match status" value="1"/>
</dbReference>
<evidence type="ECO:0000259" key="7">
    <source>
        <dbReference type="Pfam" id="PF08281"/>
    </source>
</evidence>
<gene>
    <name evidence="8" type="ORF">F4553_004478</name>
</gene>
<keyword evidence="4" id="KW-0238">DNA-binding</keyword>
<evidence type="ECO:0000256" key="4">
    <source>
        <dbReference type="ARBA" id="ARBA00023125"/>
    </source>
</evidence>
<dbReference type="InterPro" id="IPR007627">
    <property type="entry name" value="RNA_pol_sigma70_r2"/>
</dbReference>
<reference evidence="8 9" key="1">
    <citation type="submission" date="2020-08" db="EMBL/GenBank/DDBJ databases">
        <title>Sequencing the genomes of 1000 actinobacteria strains.</title>
        <authorList>
            <person name="Klenk H.-P."/>
        </authorList>
    </citation>
    <scope>NUCLEOTIDE SEQUENCE [LARGE SCALE GENOMIC DNA]</scope>
    <source>
        <strain evidence="8 9">DSM 45362</strain>
    </source>
</reference>
<feature type="domain" description="RNA polymerase sigma factor 70 region 4 type 2" evidence="7">
    <location>
        <begin position="96"/>
        <end position="144"/>
    </location>
</feature>
<dbReference type="AlphaFoldDB" id="A0A841BVB0"/>
<sequence>MDDFKDFYEARKDMVFRAVFAATSDRAGAEDASAEGFARAFARWSKVGRHPNPTGWVLRTALNFHRSWWRRVRRELLGNTPDRPDGGRPDNGLDIDLHAAIAALPTRQREVIGLRILADLSPAETGEVLGIAPTTVNVHLHRALGSLRARLNEGVVR</sequence>
<evidence type="ECO:0000256" key="5">
    <source>
        <dbReference type="ARBA" id="ARBA00023163"/>
    </source>
</evidence>
<evidence type="ECO:0000256" key="1">
    <source>
        <dbReference type="ARBA" id="ARBA00010641"/>
    </source>
</evidence>
<keyword evidence="5" id="KW-0804">Transcription</keyword>
<comment type="similarity">
    <text evidence="1">Belongs to the sigma-70 factor family. ECF subfamily.</text>
</comment>
<keyword evidence="9" id="KW-1185">Reference proteome</keyword>
<evidence type="ECO:0000313" key="9">
    <source>
        <dbReference type="Proteomes" id="UP000587527"/>
    </source>
</evidence>
<dbReference type="InterPro" id="IPR013324">
    <property type="entry name" value="RNA_pol_sigma_r3/r4-like"/>
</dbReference>
<proteinExistence type="inferred from homology"/>
<dbReference type="InterPro" id="IPR014284">
    <property type="entry name" value="RNA_pol_sigma-70_dom"/>
</dbReference>
<dbReference type="InterPro" id="IPR036388">
    <property type="entry name" value="WH-like_DNA-bd_sf"/>
</dbReference>
<evidence type="ECO:0000313" key="8">
    <source>
        <dbReference type="EMBL" id="MBB5871099.1"/>
    </source>
</evidence>
<dbReference type="InterPro" id="IPR013249">
    <property type="entry name" value="RNA_pol_sigma70_r4_t2"/>
</dbReference>
<dbReference type="GO" id="GO:0006352">
    <property type="term" value="P:DNA-templated transcription initiation"/>
    <property type="evidence" value="ECO:0007669"/>
    <property type="project" value="InterPro"/>
</dbReference>
<dbReference type="GO" id="GO:0003677">
    <property type="term" value="F:DNA binding"/>
    <property type="evidence" value="ECO:0007669"/>
    <property type="project" value="UniProtKB-KW"/>
</dbReference>
<dbReference type="Pfam" id="PF04542">
    <property type="entry name" value="Sigma70_r2"/>
    <property type="match status" value="1"/>
</dbReference>
<dbReference type="EMBL" id="JACHMN010000002">
    <property type="protein sequence ID" value="MBB5871099.1"/>
    <property type="molecule type" value="Genomic_DNA"/>
</dbReference>
<dbReference type="NCBIfam" id="TIGR02937">
    <property type="entry name" value="sigma70-ECF"/>
    <property type="match status" value="1"/>
</dbReference>
<dbReference type="Proteomes" id="UP000587527">
    <property type="component" value="Unassembled WGS sequence"/>
</dbReference>
<evidence type="ECO:0000256" key="3">
    <source>
        <dbReference type="ARBA" id="ARBA00023082"/>
    </source>
</evidence>
<dbReference type="Gene3D" id="1.10.10.10">
    <property type="entry name" value="Winged helix-like DNA-binding domain superfamily/Winged helix DNA-binding domain"/>
    <property type="match status" value="1"/>
</dbReference>
<evidence type="ECO:0000259" key="6">
    <source>
        <dbReference type="Pfam" id="PF04542"/>
    </source>
</evidence>
<keyword evidence="3" id="KW-0731">Sigma factor</keyword>
<name>A0A841BVB0_9ACTN</name>
<protein>
    <submittedName>
        <fullName evidence="8">RNA polymerase sigma-70 factor (ECF subfamily)</fullName>
    </submittedName>
</protein>
<dbReference type="GO" id="GO:0016987">
    <property type="term" value="F:sigma factor activity"/>
    <property type="evidence" value="ECO:0007669"/>
    <property type="project" value="UniProtKB-KW"/>
</dbReference>
<dbReference type="InterPro" id="IPR039425">
    <property type="entry name" value="RNA_pol_sigma-70-like"/>
</dbReference>
<feature type="domain" description="RNA polymerase sigma-70 region 2" evidence="6">
    <location>
        <begin position="7"/>
        <end position="74"/>
    </location>
</feature>
<dbReference type="CDD" id="cd06171">
    <property type="entry name" value="Sigma70_r4"/>
    <property type="match status" value="1"/>
</dbReference>
<organism evidence="8 9">
    <name type="scientific">Allocatelliglobosispora scoriae</name>
    <dbReference type="NCBI Taxonomy" id="643052"/>
    <lineage>
        <taxon>Bacteria</taxon>
        <taxon>Bacillati</taxon>
        <taxon>Actinomycetota</taxon>
        <taxon>Actinomycetes</taxon>
        <taxon>Micromonosporales</taxon>
        <taxon>Micromonosporaceae</taxon>
        <taxon>Allocatelliglobosispora</taxon>
    </lineage>
</organism>
<dbReference type="InterPro" id="IPR013325">
    <property type="entry name" value="RNA_pol_sigma_r2"/>
</dbReference>